<dbReference type="InterPro" id="IPR002347">
    <property type="entry name" value="SDR_fam"/>
</dbReference>
<dbReference type="GO" id="GO:0016491">
    <property type="term" value="F:oxidoreductase activity"/>
    <property type="evidence" value="ECO:0007669"/>
    <property type="project" value="UniProtKB-KW"/>
</dbReference>
<dbReference type="Proteomes" id="UP000323876">
    <property type="component" value="Unassembled WGS sequence"/>
</dbReference>
<dbReference type="PRINTS" id="PR00081">
    <property type="entry name" value="GDHRDH"/>
</dbReference>
<keyword evidence="2" id="KW-0560">Oxidoreductase</keyword>
<evidence type="ECO:0000313" key="4">
    <source>
        <dbReference type="EMBL" id="KAA8884424.1"/>
    </source>
</evidence>
<dbReference type="OrthoDB" id="658698at2"/>
<evidence type="ECO:0000313" key="5">
    <source>
        <dbReference type="Proteomes" id="UP000323876"/>
    </source>
</evidence>
<accession>A0A5N0E8C4</accession>
<evidence type="ECO:0000256" key="1">
    <source>
        <dbReference type="ARBA" id="ARBA00006484"/>
    </source>
</evidence>
<proteinExistence type="inferred from homology"/>
<dbReference type="PANTHER" id="PTHR43391:SF82">
    <property type="entry name" value="OXIDOREDUCTASE SADH-RELATED"/>
    <property type="match status" value="1"/>
</dbReference>
<organism evidence="4 5">
    <name type="scientific">Nocardia colli</name>
    <dbReference type="NCBI Taxonomy" id="2545717"/>
    <lineage>
        <taxon>Bacteria</taxon>
        <taxon>Bacillati</taxon>
        <taxon>Actinomycetota</taxon>
        <taxon>Actinomycetes</taxon>
        <taxon>Mycobacteriales</taxon>
        <taxon>Nocardiaceae</taxon>
        <taxon>Nocardia</taxon>
    </lineage>
</organism>
<dbReference type="RefSeq" id="WP_150406403.1">
    <property type="nucleotide sequence ID" value="NZ_VXLC01000021.1"/>
</dbReference>
<comment type="similarity">
    <text evidence="1 3">Belongs to the short-chain dehydrogenases/reductases (SDR) family.</text>
</comment>
<dbReference type="Gene3D" id="3.40.50.720">
    <property type="entry name" value="NAD(P)-binding Rossmann-like Domain"/>
    <property type="match status" value="1"/>
</dbReference>
<evidence type="ECO:0000256" key="3">
    <source>
        <dbReference type="RuleBase" id="RU000363"/>
    </source>
</evidence>
<dbReference type="EMBL" id="VXLC01000021">
    <property type="protein sequence ID" value="KAA8884424.1"/>
    <property type="molecule type" value="Genomic_DNA"/>
</dbReference>
<comment type="caution">
    <text evidence="4">The sequence shown here is derived from an EMBL/GenBank/DDBJ whole genome shotgun (WGS) entry which is preliminary data.</text>
</comment>
<dbReference type="FunFam" id="3.40.50.720:FF:000084">
    <property type="entry name" value="Short-chain dehydrogenase reductase"/>
    <property type="match status" value="1"/>
</dbReference>
<dbReference type="PROSITE" id="PS00061">
    <property type="entry name" value="ADH_SHORT"/>
    <property type="match status" value="1"/>
</dbReference>
<dbReference type="InterPro" id="IPR036291">
    <property type="entry name" value="NAD(P)-bd_dom_sf"/>
</dbReference>
<dbReference type="SUPFAM" id="SSF51735">
    <property type="entry name" value="NAD(P)-binding Rossmann-fold domains"/>
    <property type="match status" value="1"/>
</dbReference>
<protein>
    <submittedName>
        <fullName evidence="4">SDR family NAD(P)-dependent oxidoreductase</fullName>
    </submittedName>
</protein>
<evidence type="ECO:0000256" key="2">
    <source>
        <dbReference type="ARBA" id="ARBA00023002"/>
    </source>
</evidence>
<dbReference type="PANTHER" id="PTHR43391">
    <property type="entry name" value="RETINOL DEHYDROGENASE-RELATED"/>
    <property type="match status" value="1"/>
</dbReference>
<reference evidence="4 5" key="1">
    <citation type="submission" date="2019-09" db="EMBL/GenBank/DDBJ databases">
        <authorList>
            <person name="Wang X."/>
        </authorList>
    </citation>
    <scope>NUCLEOTIDE SEQUENCE [LARGE SCALE GENOMIC DNA]</scope>
    <source>
        <strain evidence="4 5">CICC 11023</strain>
    </source>
</reference>
<gene>
    <name evidence="4" type="ORF">F3087_35060</name>
</gene>
<dbReference type="AlphaFoldDB" id="A0A5N0E8C4"/>
<dbReference type="InterPro" id="IPR020904">
    <property type="entry name" value="Sc_DH/Rdtase_CS"/>
</dbReference>
<dbReference type="PRINTS" id="PR00080">
    <property type="entry name" value="SDRFAMILY"/>
</dbReference>
<sequence length="293" mass="30777">MSDRRLDGKVAVVTGAASGIGAATAIEFARRGATVALADIDEAGMKETASRVAELGAEVSTHLVDVGNEDAIYAFADAVERRWGRADIVLNNAGVAVVGDGVTISDESLRWIVDINFWGVVHGTRAFHPILERAGGGTIVNVSSVFGLLGMPCQSAYSATKFAVRGFTESVRMELRLAGSPVRVLAVHPGGIRTNIARSTRFEGTGVARAESAAANVEMFDRIARTTPEQAAVAIAEGIRRGKAKVRIGADAVAMDVVQRLFPVGYQRIMPAVVRFGLRPGVASKTSSAQGES</sequence>
<name>A0A5N0E8C4_9NOCA</name>
<dbReference type="CDD" id="cd05233">
    <property type="entry name" value="SDR_c"/>
    <property type="match status" value="1"/>
</dbReference>
<dbReference type="Pfam" id="PF00106">
    <property type="entry name" value="adh_short"/>
    <property type="match status" value="1"/>
</dbReference>
<keyword evidence="5" id="KW-1185">Reference proteome</keyword>